<feature type="binding site" evidence="18">
    <location>
        <position position="87"/>
    </location>
    <ligand>
        <name>chlorophyll a</name>
        <dbReference type="ChEBI" id="CHEBI:58416"/>
        <label>1</label>
    </ligand>
</feature>
<keyword evidence="5 19" id="KW-0602">Photosynthesis</keyword>
<comment type="subcellular location">
    <subcellularLocation>
        <location evidence="1">Plastid</location>
        <location evidence="1">Chloroplast thylakoid membrane</location>
        <topology evidence="1">Multi-pass membrane protein</topology>
    </subcellularLocation>
</comment>
<evidence type="ECO:0000256" key="5">
    <source>
        <dbReference type="ARBA" id="ARBA00022531"/>
    </source>
</evidence>
<evidence type="ECO:0000256" key="17">
    <source>
        <dbReference type="ARBA" id="ARBA00023276"/>
    </source>
</evidence>
<evidence type="ECO:0000256" key="16">
    <source>
        <dbReference type="ARBA" id="ARBA00023136"/>
    </source>
</evidence>
<name>E5L395_9CHLO</name>
<dbReference type="GO" id="GO:0046872">
    <property type="term" value="F:metal ion binding"/>
    <property type="evidence" value="ECO:0007669"/>
    <property type="project" value="UniProtKB-KW"/>
</dbReference>
<feature type="binding site" evidence="18">
    <location>
        <position position="214"/>
    </location>
    <ligand>
        <name>chlorophyll a</name>
        <dbReference type="ChEBI" id="CHEBI:58416"/>
        <label>1</label>
    </ligand>
</feature>
<comment type="similarity">
    <text evidence="2 19">Belongs to the light-harvesting chlorophyll a/b-binding (LHC) protein family.</text>
</comment>
<dbReference type="InterPro" id="IPR001344">
    <property type="entry name" value="Chloro_AB-bd_pln"/>
</dbReference>
<keyword evidence="13 19" id="KW-0157">Chromophore</keyword>
<dbReference type="InterPro" id="IPR022796">
    <property type="entry name" value="Chloroa_b-bind"/>
</dbReference>
<reference evidence="20" key="1">
    <citation type="journal article" date="2012" name="Extremophiles">
        <title>Cloning and expression analysis of two different LhcSR genes involved in stress adaptation in an Antarctic microalga, Chlamydomonas sp. ICE-L.</title>
        <authorList>
            <person name="Mou S."/>
            <person name="Zhang X."/>
            <person name="Ye N."/>
            <person name="Dong M."/>
            <person name="Liang C."/>
            <person name="Liang Q."/>
            <person name="Miao J."/>
            <person name="Xu D."/>
            <person name="Zheng Z."/>
        </authorList>
    </citation>
    <scope>NUCLEOTIDE SEQUENCE</scope>
    <source>
        <strain evidence="20">ICE-L</strain>
    </source>
</reference>
<dbReference type="Gene3D" id="1.10.3460.10">
    <property type="entry name" value="Chlorophyll a/b binding protein domain"/>
    <property type="match status" value="1"/>
</dbReference>
<dbReference type="GO" id="GO:0010196">
    <property type="term" value="P:nonphotochemical quenching"/>
    <property type="evidence" value="ECO:0007669"/>
    <property type="project" value="UniProtKB-ARBA"/>
</dbReference>
<evidence type="ECO:0000256" key="12">
    <source>
        <dbReference type="ARBA" id="ARBA00022989"/>
    </source>
</evidence>
<feature type="binding site" evidence="18">
    <location>
        <position position="196"/>
    </location>
    <ligand>
        <name>chlorophyll a</name>
        <dbReference type="ChEBI" id="CHEBI:58416"/>
        <label>1</label>
    </ligand>
</feature>
<feature type="binding site" description="axial binding residue" evidence="18">
    <location>
        <position position="51"/>
    </location>
    <ligand>
        <name>chlorophyll b</name>
        <dbReference type="ChEBI" id="CHEBI:61721"/>
        <label>1</label>
    </ligand>
    <ligandPart>
        <name>Mg</name>
        <dbReference type="ChEBI" id="CHEBI:25107"/>
    </ligandPart>
</feature>
<keyword evidence="7" id="KW-0812">Transmembrane</keyword>
<keyword evidence="12" id="KW-1133">Transmembrane helix</keyword>
<dbReference type="Pfam" id="PF00504">
    <property type="entry name" value="Chloroa_b-bind"/>
    <property type="match status" value="1"/>
</dbReference>
<keyword evidence="6 19" id="KW-0934">Plastid</keyword>
<dbReference type="FunFam" id="1.10.3460.10:FF:000012">
    <property type="entry name" value="Fucoxanthin chlorophyll a/c protein, LI818 clade"/>
    <property type="match status" value="1"/>
</dbReference>
<evidence type="ECO:0000256" key="9">
    <source>
        <dbReference type="ARBA" id="ARBA00022836"/>
    </source>
</evidence>
<feature type="binding site" evidence="18">
    <location>
        <position position="202"/>
    </location>
    <ligand>
        <name>chlorophyll a</name>
        <dbReference type="ChEBI" id="CHEBI:58416"/>
        <label>1</label>
    </ligand>
</feature>
<evidence type="ECO:0000256" key="14">
    <source>
        <dbReference type="ARBA" id="ARBA00023016"/>
    </source>
</evidence>
<evidence type="ECO:0000256" key="4">
    <source>
        <dbReference type="ARBA" id="ARBA00022528"/>
    </source>
</evidence>
<dbReference type="GO" id="GO:0009523">
    <property type="term" value="C:photosystem II"/>
    <property type="evidence" value="ECO:0007669"/>
    <property type="project" value="UniProtKB-KW"/>
</dbReference>
<evidence type="ECO:0000256" key="6">
    <source>
        <dbReference type="ARBA" id="ARBA00022640"/>
    </source>
</evidence>
<dbReference type="SUPFAM" id="SSF103511">
    <property type="entry name" value="Chlorophyll a-b binding protein"/>
    <property type="match status" value="1"/>
</dbReference>
<comment type="function">
    <text evidence="19">The light-harvesting complex (LHC) functions as a light receptor, it captures and delivers excitation energy to photosystems with which it is closely associated.</text>
</comment>
<keyword evidence="4 19" id="KW-0150">Chloroplast</keyword>
<keyword evidence="14" id="KW-0346">Stress response</keyword>
<evidence type="ECO:0000256" key="19">
    <source>
        <dbReference type="RuleBase" id="RU363080"/>
    </source>
</evidence>
<evidence type="ECO:0000256" key="15">
    <source>
        <dbReference type="ARBA" id="ARBA00023078"/>
    </source>
</evidence>
<feature type="binding site" evidence="18">
    <location>
        <position position="200"/>
    </location>
    <ligand>
        <name>chlorophyll a</name>
        <dbReference type="ChEBI" id="CHEBI:58416"/>
        <label>1</label>
    </ligand>
</feature>
<keyword evidence="10" id="KW-0460">Magnesium</keyword>
<evidence type="ECO:0000256" key="2">
    <source>
        <dbReference type="ARBA" id="ARBA00007259"/>
    </source>
</evidence>
<sequence length="257" mass="28100">MGTFCFESYSPLRNMNMMMKTNASGLMKTAARPNVVAKATGGGRVQDTRTYLESLPGITAPFGEIFDPANLAATASVADVRRWRESEVTHGRVAMLASLGFVIGEQLEDFPAFMNFDGSITGPAIYQFQQVRQGFWEPLLICIGLAETYRVSAGWATPTGNGFNALKDEYNPGELNFDPLGICPTDPEELKVMQTKELNNGRLAMIAIAGFTVQELVDGQEIFEHLFVGAADEVVKELDDIERDLGISETPVPFPGF</sequence>
<dbReference type="GO" id="GO:0009522">
    <property type="term" value="C:photosystem I"/>
    <property type="evidence" value="ECO:0007669"/>
    <property type="project" value="UniProtKB-KW"/>
</dbReference>
<evidence type="ECO:0000256" key="13">
    <source>
        <dbReference type="ARBA" id="ARBA00022991"/>
    </source>
</evidence>
<organism evidence="20">
    <name type="scientific">Chlamydomonas sp. ICE-L</name>
    <dbReference type="NCBI Taxonomy" id="309537"/>
    <lineage>
        <taxon>Eukaryota</taxon>
        <taxon>Viridiplantae</taxon>
        <taxon>Chlorophyta</taxon>
        <taxon>core chlorophytes</taxon>
        <taxon>Chlorophyceae</taxon>
        <taxon>CS clade</taxon>
        <taxon>Chlamydomonadales</taxon>
        <taxon>Chlamydomonadaceae</taxon>
        <taxon>Chlamydomonas</taxon>
    </lineage>
</organism>
<dbReference type="PANTHER" id="PTHR21649">
    <property type="entry name" value="CHLOROPHYLL A/B BINDING PROTEIN"/>
    <property type="match status" value="1"/>
</dbReference>
<feature type="binding site" evidence="18">
    <location>
        <position position="90"/>
    </location>
    <ligand>
        <name>chlorophyll a</name>
        <dbReference type="ChEBI" id="CHEBI:58416"/>
        <label>1</label>
    </ligand>
</feature>
<evidence type="ECO:0000313" key="20">
    <source>
        <dbReference type="EMBL" id="ADP89594.1"/>
    </source>
</evidence>
<keyword evidence="3 18" id="KW-0148">Chlorophyll</keyword>
<keyword evidence="15 19" id="KW-0793">Thylakoid</keyword>
<evidence type="ECO:0000256" key="3">
    <source>
        <dbReference type="ARBA" id="ARBA00022494"/>
    </source>
</evidence>
<protein>
    <recommendedName>
        <fullName evidence="19">Chlorophyll a-b binding protein, chloroplastic</fullName>
    </recommendedName>
</protein>
<dbReference type="AlphaFoldDB" id="E5L395"/>
<evidence type="ECO:0000256" key="18">
    <source>
        <dbReference type="PIRSR" id="PIRSR601344-1"/>
    </source>
</evidence>
<evidence type="ECO:0000256" key="8">
    <source>
        <dbReference type="ARBA" id="ARBA00022723"/>
    </source>
</evidence>
<keyword evidence="8" id="KW-0479">Metal-binding</keyword>
<dbReference type="EMBL" id="HQ286903">
    <property type="protein sequence ID" value="ADP89594.1"/>
    <property type="molecule type" value="mRNA"/>
</dbReference>
<feature type="binding site" description="axial binding residue" evidence="18">
    <location>
        <position position="92"/>
    </location>
    <ligand>
        <name>chlorophyll b</name>
        <dbReference type="ChEBI" id="CHEBI:61721"/>
        <label>1</label>
    </ligand>
    <ligandPart>
        <name>Mg</name>
        <dbReference type="ChEBI" id="CHEBI:25107"/>
    </ligandPart>
</feature>
<evidence type="ECO:0000256" key="7">
    <source>
        <dbReference type="ARBA" id="ARBA00022692"/>
    </source>
</evidence>
<dbReference type="GO" id="GO:0009535">
    <property type="term" value="C:chloroplast thylakoid membrane"/>
    <property type="evidence" value="ECO:0007669"/>
    <property type="project" value="UniProtKB-SubCell"/>
</dbReference>
<evidence type="ECO:0000256" key="1">
    <source>
        <dbReference type="ARBA" id="ARBA00004454"/>
    </source>
</evidence>
<dbReference type="GO" id="GO:0009644">
    <property type="term" value="P:response to high light intensity"/>
    <property type="evidence" value="ECO:0007669"/>
    <property type="project" value="UniProtKB-ARBA"/>
</dbReference>
<dbReference type="GO" id="GO:0009765">
    <property type="term" value="P:photosynthesis, light harvesting"/>
    <property type="evidence" value="ECO:0007669"/>
    <property type="project" value="InterPro"/>
</dbReference>
<dbReference type="GO" id="GO:0016168">
    <property type="term" value="F:chlorophyll binding"/>
    <property type="evidence" value="ECO:0007669"/>
    <property type="project" value="UniProtKB-KW"/>
</dbReference>
<keyword evidence="16" id="KW-0472">Membrane</keyword>
<keyword evidence="9 19" id="KW-0603">Photosystem I</keyword>
<dbReference type="GO" id="GO:0080183">
    <property type="term" value="P:response to photooxidative stress"/>
    <property type="evidence" value="ECO:0007669"/>
    <property type="project" value="UniProtKB-ARBA"/>
</dbReference>
<keyword evidence="17 19" id="KW-0604">Photosystem II</keyword>
<keyword evidence="11" id="KW-0809">Transit peptide</keyword>
<feature type="binding site" evidence="18">
    <location>
        <position position="197"/>
    </location>
    <ligand>
        <name>chlorophyll a</name>
        <dbReference type="ChEBI" id="CHEBI:58416"/>
        <label>1</label>
    </ligand>
</feature>
<evidence type="ECO:0000256" key="11">
    <source>
        <dbReference type="ARBA" id="ARBA00022946"/>
    </source>
</evidence>
<accession>E5L395</accession>
<evidence type="ECO:0000256" key="10">
    <source>
        <dbReference type="ARBA" id="ARBA00022842"/>
    </source>
</evidence>
<proteinExistence type="evidence at transcript level"/>